<feature type="signal peptide" evidence="1">
    <location>
        <begin position="1"/>
        <end position="21"/>
    </location>
</feature>
<sequence>MICVVHLAGIIMLYVCRSLHAEPYTQSPPDGRRASNPCPFEPIDYLGEKISLWQAARTAASCGSRPRRFVSAHIVGYLSGQVSVTMATIYTTPPLIPRTHAMVASKWTTTDAHMHDQC</sequence>
<organism evidence="2 3">
    <name type="scientific">Roridomyces roridus</name>
    <dbReference type="NCBI Taxonomy" id="1738132"/>
    <lineage>
        <taxon>Eukaryota</taxon>
        <taxon>Fungi</taxon>
        <taxon>Dikarya</taxon>
        <taxon>Basidiomycota</taxon>
        <taxon>Agaricomycotina</taxon>
        <taxon>Agaricomycetes</taxon>
        <taxon>Agaricomycetidae</taxon>
        <taxon>Agaricales</taxon>
        <taxon>Marasmiineae</taxon>
        <taxon>Mycenaceae</taxon>
        <taxon>Roridomyces</taxon>
    </lineage>
</organism>
<evidence type="ECO:0000256" key="1">
    <source>
        <dbReference type="SAM" id="SignalP"/>
    </source>
</evidence>
<evidence type="ECO:0000313" key="3">
    <source>
        <dbReference type="Proteomes" id="UP001221142"/>
    </source>
</evidence>
<dbReference type="AlphaFoldDB" id="A0AAD7F6A3"/>
<proteinExistence type="predicted"/>
<keyword evidence="1" id="KW-0732">Signal</keyword>
<gene>
    <name evidence="2" type="ORF">FB45DRAFT_51338</name>
</gene>
<protein>
    <recommendedName>
        <fullName evidence="4">Secreted protein</fullName>
    </recommendedName>
</protein>
<keyword evidence="3" id="KW-1185">Reference proteome</keyword>
<comment type="caution">
    <text evidence="2">The sequence shown here is derived from an EMBL/GenBank/DDBJ whole genome shotgun (WGS) entry which is preliminary data.</text>
</comment>
<reference evidence="2" key="1">
    <citation type="submission" date="2023-03" db="EMBL/GenBank/DDBJ databases">
        <title>Massive genome expansion in bonnet fungi (Mycena s.s.) driven by repeated elements and novel gene families across ecological guilds.</title>
        <authorList>
            <consortium name="Lawrence Berkeley National Laboratory"/>
            <person name="Harder C.B."/>
            <person name="Miyauchi S."/>
            <person name="Viragh M."/>
            <person name="Kuo A."/>
            <person name="Thoen E."/>
            <person name="Andreopoulos B."/>
            <person name="Lu D."/>
            <person name="Skrede I."/>
            <person name="Drula E."/>
            <person name="Henrissat B."/>
            <person name="Morin E."/>
            <person name="Kohler A."/>
            <person name="Barry K."/>
            <person name="LaButti K."/>
            <person name="Morin E."/>
            <person name="Salamov A."/>
            <person name="Lipzen A."/>
            <person name="Mereny Z."/>
            <person name="Hegedus B."/>
            <person name="Baldrian P."/>
            <person name="Stursova M."/>
            <person name="Weitz H."/>
            <person name="Taylor A."/>
            <person name="Grigoriev I.V."/>
            <person name="Nagy L.G."/>
            <person name="Martin F."/>
            <person name="Kauserud H."/>
        </authorList>
    </citation>
    <scope>NUCLEOTIDE SEQUENCE</scope>
    <source>
        <strain evidence="2">9284</strain>
    </source>
</reference>
<dbReference type="Proteomes" id="UP001221142">
    <property type="component" value="Unassembled WGS sequence"/>
</dbReference>
<evidence type="ECO:0000313" key="2">
    <source>
        <dbReference type="EMBL" id="KAJ7604486.1"/>
    </source>
</evidence>
<feature type="chain" id="PRO_5041977235" description="Secreted protein" evidence="1">
    <location>
        <begin position="22"/>
        <end position="118"/>
    </location>
</feature>
<name>A0AAD7F6A3_9AGAR</name>
<evidence type="ECO:0008006" key="4">
    <source>
        <dbReference type="Google" id="ProtNLM"/>
    </source>
</evidence>
<accession>A0AAD7F6A3</accession>
<dbReference type="EMBL" id="JARKIF010000104">
    <property type="protein sequence ID" value="KAJ7604486.1"/>
    <property type="molecule type" value="Genomic_DNA"/>
</dbReference>